<accession>A0A8B7P9Q2</accession>
<feature type="domain" description="Peptidase M14" evidence="4">
    <location>
        <begin position="1"/>
        <end position="83"/>
    </location>
</feature>
<evidence type="ECO:0000256" key="2">
    <source>
        <dbReference type="ARBA" id="ARBA00005988"/>
    </source>
</evidence>
<evidence type="ECO:0000256" key="1">
    <source>
        <dbReference type="ARBA" id="ARBA00001947"/>
    </source>
</evidence>
<dbReference type="KEGG" id="hazt:108678081"/>
<dbReference type="RefSeq" id="XP_018021911.1">
    <property type="nucleotide sequence ID" value="XM_018166422.2"/>
</dbReference>
<dbReference type="PROSITE" id="PS52035">
    <property type="entry name" value="PEPTIDASE_M14"/>
    <property type="match status" value="1"/>
</dbReference>
<dbReference type="GO" id="GO:0004181">
    <property type="term" value="F:metallocarboxypeptidase activity"/>
    <property type="evidence" value="ECO:0007669"/>
    <property type="project" value="InterPro"/>
</dbReference>
<dbReference type="Proteomes" id="UP000694843">
    <property type="component" value="Unplaced"/>
</dbReference>
<dbReference type="Pfam" id="PF00246">
    <property type="entry name" value="Peptidase_M14"/>
    <property type="match status" value="1"/>
</dbReference>
<dbReference type="InterPro" id="IPR000834">
    <property type="entry name" value="Peptidase_M14"/>
</dbReference>
<evidence type="ECO:0000313" key="5">
    <source>
        <dbReference type="Proteomes" id="UP000694843"/>
    </source>
</evidence>
<dbReference type="OrthoDB" id="3626597at2759"/>
<protein>
    <submittedName>
        <fullName evidence="6">Carboxypeptidase A4</fullName>
    </submittedName>
</protein>
<dbReference type="GO" id="GO:0006508">
    <property type="term" value="P:proteolysis"/>
    <property type="evidence" value="ECO:0007669"/>
    <property type="project" value="InterPro"/>
</dbReference>
<evidence type="ECO:0000259" key="4">
    <source>
        <dbReference type="PROSITE" id="PS52035"/>
    </source>
</evidence>
<gene>
    <name evidence="6" type="primary">LOC108678081</name>
</gene>
<evidence type="ECO:0000256" key="3">
    <source>
        <dbReference type="PROSITE-ProRule" id="PRU01379"/>
    </source>
</evidence>
<dbReference type="AlphaFoldDB" id="A0A8B7P9Q2"/>
<dbReference type="PANTHER" id="PTHR11705">
    <property type="entry name" value="PROTEASE FAMILY M14 CARBOXYPEPTIDASE A,B"/>
    <property type="match status" value="1"/>
</dbReference>
<dbReference type="PANTHER" id="PTHR11705:SF91">
    <property type="entry name" value="FI01817P-RELATED"/>
    <property type="match status" value="1"/>
</dbReference>
<dbReference type="Gene3D" id="3.40.630.10">
    <property type="entry name" value="Zn peptidases"/>
    <property type="match status" value="1"/>
</dbReference>
<organism evidence="5 6">
    <name type="scientific">Hyalella azteca</name>
    <name type="common">Amphipod</name>
    <dbReference type="NCBI Taxonomy" id="294128"/>
    <lineage>
        <taxon>Eukaryota</taxon>
        <taxon>Metazoa</taxon>
        <taxon>Ecdysozoa</taxon>
        <taxon>Arthropoda</taxon>
        <taxon>Crustacea</taxon>
        <taxon>Multicrustacea</taxon>
        <taxon>Malacostraca</taxon>
        <taxon>Eumalacostraca</taxon>
        <taxon>Peracarida</taxon>
        <taxon>Amphipoda</taxon>
        <taxon>Senticaudata</taxon>
        <taxon>Talitrida</taxon>
        <taxon>Talitroidea</taxon>
        <taxon>Hyalellidae</taxon>
        <taxon>Hyalella</taxon>
    </lineage>
</organism>
<dbReference type="GO" id="GO:0005615">
    <property type="term" value="C:extracellular space"/>
    <property type="evidence" value="ECO:0007669"/>
    <property type="project" value="TreeGrafter"/>
</dbReference>
<proteinExistence type="inferred from homology"/>
<keyword evidence="6" id="KW-0378">Hydrolase</keyword>
<name>A0A8B7P9Q2_HYAAZ</name>
<comment type="cofactor">
    <cofactor evidence="1">
        <name>Zn(2+)</name>
        <dbReference type="ChEBI" id="CHEBI:29105"/>
    </cofactor>
</comment>
<evidence type="ECO:0000313" key="6">
    <source>
        <dbReference type="RefSeq" id="XP_018021911.1"/>
    </source>
</evidence>
<feature type="active site" description="Proton donor/acceptor" evidence="3">
    <location>
        <position position="49"/>
    </location>
</feature>
<dbReference type="GO" id="GO:0008270">
    <property type="term" value="F:zinc ion binding"/>
    <property type="evidence" value="ECO:0007669"/>
    <property type="project" value="InterPro"/>
</dbReference>
<dbReference type="SUPFAM" id="SSF53187">
    <property type="entry name" value="Zn-dependent exopeptidases"/>
    <property type="match status" value="1"/>
</dbReference>
<dbReference type="GeneID" id="108678081"/>
<keyword evidence="6" id="KW-0645">Protease</keyword>
<keyword evidence="5" id="KW-1185">Reference proteome</keyword>
<comment type="similarity">
    <text evidence="2 3">Belongs to the peptidase M14 family.</text>
</comment>
<keyword evidence="6" id="KW-0121">Carboxypeptidase</keyword>
<sequence length="93" mass="10551">MGEGIAKAIQEEDGTIFDVYDTYTNFYPGSGFSSDWAVVQGVTYSMTFELQDRGRYGFLYPPSKIEDAVTEVWKGIEFFGKEIARQSQQGYFS</sequence>
<reference evidence="6" key="1">
    <citation type="submission" date="2025-08" db="UniProtKB">
        <authorList>
            <consortium name="RefSeq"/>
        </authorList>
    </citation>
    <scope>IDENTIFICATION</scope>
    <source>
        <tissue evidence="6">Whole organism</tissue>
    </source>
</reference>